<sequence>MSLGISTQDIYVRTYQTAQTKVPKAGDKTTEEADIKAAPDESAKVNLDSSVTASKESTVVYNDPRLNKTAKPDLQALLEESDRKAQEIINLIKPLVEQQGLDISKVVSGQQKINASPEAIKAAQAAVAEGGEFSVQKTAERILSFAKAAIGDDPAKLEKITAAVEQGFKEAADILGGSLPDISKQTLEAIRTEFARWKSDGIPSGDTVTLAKASTPKAA</sequence>
<gene>
    <name evidence="2" type="ORF">DFR42_11263</name>
</gene>
<evidence type="ECO:0008006" key="4">
    <source>
        <dbReference type="Google" id="ProtNLM"/>
    </source>
</evidence>
<dbReference type="OrthoDB" id="49105at2"/>
<dbReference type="RefSeq" id="WP_110257705.1">
    <property type="nucleotide sequence ID" value="NZ_QJKB01000012.1"/>
</dbReference>
<feature type="compositionally biased region" description="Basic and acidic residues" evidence="1">
    <location>
        <begin position="24"/>
        <end position="43"/>
    </location>
</feature>
<reference evidence="2 3" key="1">
    <citation type="submission" date="2018-05" db="EMBL/GenBank/DDBJ databases">
        <title>Genomic Encyclopedia of Type Strains, Phase IV (KMG-IV): sequencing the most valuable type-strain genomes for metagenomic binning, comparative biology and taxonomic classification.</title>
        <authorList>
            <person name="Goeker M."/>
        </authorList>
    </citation>
    <scope>NUCLEOTIDE SEQUENCE [LARGE SCALE GENOMIC DNA]</scope>
    <source>
        <strain evidence="2 3">DSM 19792</strain>
    </source>
</reference>
<comment type="caution">
    <text evidence="2">The sequence shown here is derived from an EMBL/GenBank/DDBJ whole genome shotgun (WGS) entry which is preliminary data.</text>
</comment>
<dbReference type="AlphaFoldDB" id="A0A318IW25"/>
<accession>A0A318IW25</accession>
<protein>
    <recommendedName>
        <fullName evidence="4">DUF5610 domain-containing protein</fullName>
    </recommendedName>
</protein>
<dbReference type="Proteomes" id="UP000247792">
    <property type="component" value="Unassembled WGS sequence"/>
</dbReference>
<organism evidence="2 3">
    <name type="scientific">Undibacterium pigrum</name>
    <dbReference type="NCBI Taxonomy" id="401470"/>
    <lineage>
        <taxon>Bacteria</taxon>
        <taxon>Pseudomonadati</taxon>
        <taxon>Pseudomonadota</taxon>
        <taxon>Betaproteobacteria</taxon>
        <taxon>Burkholderiales</taxon>
        <taxon>Oxalobacteraceae</taxon>
        <taxon>Undibacterium</taxon>
    </lineage>
</organism>
<evidence type="ECO:0000313" key="2">
    <source>
        <dbReference type="EMBL" id="PXX38551.1"/>
    </source>
</evidence>
<evidence type="ECO:0000313" key="3">
    <source>
        <dbReference type="Proteomes" id="UP000247792"/>
    </source>
</evidence>
<keyword evidence="3" id="KW-1185">Reference proteome</keyword>
<feature type="region of interest" description="Disordered" evidence="1">
    <location>
        <begin position="17"/>
        <end position="49"/>
    </location>
</feature>
<evidence type="ECO:0000256" key="1">
    <source>
        <dbReference type="SAM" id="MobiDB-lite"/>
    </source>
</evidence>
<proteinExistence type="predicted"/>
<dbReference type="EMBL" id="QJKB01000012">
    <property type="protein sequence ID" value="PXX38551.1"/>
    <property type="molecule type" value="Genomic_DNA"/>
</dbReference>
<name>A0A318IW25_9BURK</name>